<evidence type="ECO:0000313" key="2">
    <source>
        <dbReference type="Proteomes" id="UP000000641"/>
    </source>
</evidence>
<reference evidence="2" key="1">
    <citation type="journal article" date="2008" name="J. Bacteriol.">
        <title>Genome sequence of Thermofilum pendens reveals an exceptional loss of biosynthetic pathways without genome reduction.</title>
        <authorList>
            <person name="Anderson I."/>
            <person name="Rodriguez J."/>
            <person name="Susanti D."/>
            <person name="Porat I."/>
            <person name="Reich C."/>
            <person name="Ulrich L.E."/>
            <person name="Elkins J.G."/>
            <person name="Mavromatis K."/>
            <person name="Lykidis A."/>
            <person name="Kim E."/>
            <person name="Thompson L.S."/>
            <person name="Nolan M."/>
            <person name="Land M."/>
            <person name="Copeland A."/>
            <person name="Lapidus A."/>
            <person name="Lucas S."/>
            <person name="Detter C."/>
            <person name="Zhulin I.B."/>
            <person name="Olsen G.J."/>
            <person name="Whitman W."/>
            <person name="Mukhopadhyay B."/>
            <person name="Bristow J."/>
            <person name="Kyrpides N."/>
        </authorList>
    </citation>
    <scope>NUCLEOTIDE SEQUENCE [LARGE SCALE GENOMIC DNA]</scope>
    <source>
        <strain evidence="2">DSM 2475 / Hrk 5</strain>
    </source>
</reference>
<proteinExistence type="predicted"/>
<protein>
    <recommendedName>
        <fullName evidence="3">DUF2192 domain-containing protein</fullName>
    </recommendedName>
</protein>
<evidence type="ECO:0008006" key="3">
    <source>
        <dbReference type="Google" id="ProtNLM"/>
    </source>
</evidence>
<dbReference type="RefSeq" id="WP_011752218.1">
    <property type="nucleotide sequence ID" value="NC_008698.1"/>
</dbReference>
<dbReference type="OrthoDB" id="30879at2157"/>
<dbReference type="EnsemblBacteria" id="ABL77953">
    <property type="protein sequence ID" value="ABL77953"/>
    <property type="gene ID" value="Tpen_0547"/>
</dbReference>
<dbReference type="Pfam" id="PF09958">
    <property type="entry name" value="DUF2192"/>
    <property type="match status" value="1"/>
</dbReference>
<dbReference type="EMBL" id="CP000505">
    <property type="protein sequence ID" value="ABL77953.1"/>
    <property type="molecule type" value="Genomic_DNA"/>
</dbReference>
<name>A1RXM3_THEPD</name>
<sequence length="235" mass="27061">MQEVHRKRIEVAINVWGEILEKTFENREQLVSYLEAVYRENRLEPIRGKTRINIYDKELATLYLVGKYGLALEDEISSFSDLFHVEIKADKVLSRVLSGEDPRNAVVSEFGSTEEDNVFRVLRLAMTAVVLGFMDEETFIRVLESFEKAFPELDRNFTSFKRFYIAFRLAEKIAAGEIRNRLEKEAYKHALCVKLNAEKAAPPDSFIRDIAVNALKVPEFKVNSALSLHAHERSS</sequence>
<dbReference type="GeneID" id="4600504"/>
<dbReference type="AlphaFoldDB" id="A1RXM3"/>
<dbReference type="HOGENOM" id="CLU_093718_0_0_2"/>
<dbReference type="Proteomes" id="UP000000641">
    <property type="component" value="Chromosome"/>
</dbReference>
<dbReference type="InterPro" id="IPR018693">
    <property type="entry name" value="DUF2192"/>
</dbReference>
<dbReference type="eggNOG" id="arCOG04166">
    <property type="taxonomic scope" value="Archaea"/>
</dbReference>
<dbReference type="STRING" id="368408.Tpen_0547"/>
<organism evidence="1 2">
    <name type="scientific">Thermofilum pendens (strain DSM 2475 / Hrk 5)</name>
    <dbReference type="NCBI Taxonomy" id="368408"/>
    <lineage>
        <taxon>Archaea</taxon>
        <taxon>Thermoproteota</taxon>
        <taxon>Thermoprotei</taxon>
        <taxon>Thermofilales</taxon>
        <taxon>Thermofilaceae</taxon>
        <taxon>Thermofilum</taxon>
    </lineage>
</organism>
<dbReference type="KEGG" id="tpe:Tpen_0547"/>
<keyword evidence="2" id="KW-1185">Reference proteome</keyword>
<accession>A1RXM3</accession>
<evidence type="ECO:0000313" key="1">
    <source>
        <dbReference type="EMBL" id="ABL77953.1"/>
    </source>
</evidence>
<gene>
    <name evidence="1" type="ordered locus">Tpen_0547</name>
</gene>